<sequence length="448" mass="48567">MSNEKKKHISLAQMYHPKVAAEVSRRQLLQSGVSLTGYMSMASLFGQRALAQSAFPVQRRLVWINMRGGWDILEITDPKPASTSGIDMTYDWGLAPQLSNGTDRVGRWLTRLASQQGDDMLVVRGLNMGTTSHMAGSVYMDTGILSNAGNVNSASIPAIVASESDATIPIIQLNGGSDPITDRGLLNPVSVVRAQNLELYRSMYPDTDETLNQKLLMLDHLNNSIAKAQAVQGENDRLTDLSNAQAKVRVQFENDVGAKLALTDEDRAPFTVDAPTTLNSGQSDPFALALKMLKNDLVSCVNLGIGGFDTHANQERSMQPIVERFDYLLSTFMTELRSAGQLDNTLIVVYSDFGRTPKVNTRNGRDHWPFGGALMLGGGINGGRAVGVTDDDLRAVNVNTTTGLEDSSGITLKPTHLGGSVLELTLGSSYLQYRSYLESIPALTQLKS</sequence>
<gene>
    <name evidence="1" type="ORF">SAMN06296036_117128</name>
</gene>
<dbReference type="Proteomes" id="UP000192907">
    <property type="component" value="Unassembled WGS sequence"/>
</dbReference>
<dbReference type="STRING" id="1513793.SAMN06296036_117128"/>
<reference evidence="2" key="1">
    <citation type="submission" date="2017-04" db="EMBL/GenBank/DDBJ databases">
        <authorList>
            <person name="Varghese N."/>
            <person name="Submissions S."/>
        </authorList>
    </citation>
    <scope>NUCLEOTIDE SEQUENCE [LARGE SCALE GENOMIC DNA]</scope>
    <source>
        <strain evidence="2">RKEM611</strain>
    </source>
</reference>
<evidence type="ECO:0000313" key="2">
    <source>
        <dbReference type="Proteomes" id="UP000192907"/>
    </source>
</evidence>
<dbReference type="AlphaFoldDB" id="A0A1Y6CI11"/>
<evidence type="ECO:0000313" key="1">
    <source>
        <dbReference type="EMBL" id="SMF55510.1"/>
    </source>
</evidence>
<dbReference type="RefSeq" id="WP_132321976.1">
    <property type="nucleotide sequence ID" value="NZ_FWZT01000017.1"/>
</dbReference>
<dbReference type="InterPro" id="IPR006311">
    <property type="entry name" value="TAT_signal"/>
</dbReference>
<organism evidence="1 2">
    <name type="scientific">Pseudobacteriovorax antillogorgiicola</name>
    <dbReference type="NCBI Taxonomy" id="1513793"/>
    <lineage>
        <taxon>Bacteria</taxon>
        <taxon>Pseudomonadati</taxon>
        <taxon>Bdellovibrionota</taxon>
        <taxon>Oligoflexia</taxon>
        <taxon>Oligoflexales</taxon>
        <taxon>Pseudobacteriovoracaceae</taxon>
        <taxon>Pseudobacteriovorax</taxon>
    </lineage>
</organism>
<dbReference type="OrthoDB" id="9783759at2"/>
<dbReference type="Gene3D" id="3.40.720.10">
    <property type="entry name" value="Alkaline Phosphatase, subunit A"/>
    <property type="match status" value="1"/>
</dbReference>
<proteinExistence type="predicted"/>
<dbReference type="SUPFAM" id="SSF53649">
    <property type="entry name" value="Alkaline phosphatase-like"/>
    <property type="match status" value="1"/>
</dbReference>
<dbReference type="PROSITE" id="PS51318">
    <property type="entry name" value="TAT"/>
    <property type="match status" value="1"/>
</dbReference>
<keyword evidence="2" id="KW-1185">Reference proteome</keyword>
<name>A0A1Y6CI11_9BACT</name>
<evidence type="ECO:0008006" key="3">
    <source>
        <dbReference type="Google" id="ProtNLM"/>
    </source>
</evidence>
<dbReference type="InterPro" id="IPR017850">
    <property type="entry name" value="Alkaline_phosphatase_core_sf"/>
</dbReference>
<accession>A0A1Y6CI11</accession>
<dbReference type="PANTHER" id="PTHR43737">
    <property type="entry name" value="BLL7424 PROTEIN"/>
    <property type="match status" value="1"/>
</dbReference>
<dbReference type="Pfam" id="PF07394">
    <property type="entry name" value="DUF1501"/>
    <property type="match status" value="1"/>
</dbReference>
<dbReference type="PANTHER" id="PTHR43737:SF1">
    <property type="entry name" value="DUF1501 DOMAIN-CONTAINING PROTEIN"/>
    <property type="match status" value="1"/>
</dbReference>
<protein>
    <recommendedName>
        <fullName evidence="3">Tat (Twin-arginine translocation) pathway signal sequence</fullName>
    </recommendedName>
</protein>
<dbReference type="InterPro" id="IPR010869">
    <property type="entry name" value="DUF1501"/>
</dbReference>
<dbReference type="EMBL" id="FWZT01000017">
    <property type="protein sequence ID" value="SMF55510.1"/>
    <property type="molecule type" value="Genomic_DNA"/>
</dbReference>